<dbReference type="AlphaFoldDB" id="A0AAW5WV07"/>
<reference evidence="1" key="1">
    <citation type="submission" date="2022-01" db="EMBL/GenBank/DDBJ databases">
        <title>VMRC isolate genome collection.</title>
        <authorList>
            <person name="France M."/>
            <person name="Rutt L."/>
            <person name="Humphrys M."/>
            <person name="Ravel J."/>
        </authorList>
    </citation>
    <scope>NUCLEOTIDE SEQUENCE</scope>
    <source>
        <strain evidence="1">C0048A1</strain>
    </source>
</reference>
<organism evidence="1 2">
    <name type="scientific">Limosilactobacillus vaginalis</name>
    <dbReference type="NCBI Taxonomy" id="1633"/>
    <lineage>
        <taxon>Bacteria</taxon>
        <taxon>Bacillati</taxon>
        <taxon>Bacillota</taxon>
        <taxon>Bacilli</taxon>
        <taxon>Lactobacillales</taxon>
        <taxon>Lactobacillaceae</taxon>
        <taxon>Limosilactobacillus</taxon>
    </lineage>
</organism>
<protein>
    <recommendedName>
        <fullName evidence="3">Site-specific DNA-methyltransferase (adenine-specific)</fullName>
    </recommendedName>
</protein>
<comment type="caution">
    <text evidence="1">The sequence shown here is derived from an EMBL/GenBank/DDBJ whole genome shotgun (WGS) entry which is preliminary data.</text>
</comment>
<evidence type="ECO:0000313" key="2">
    <source>
        <dbReference type="Proteomes" id="UP001212401"/>
    </source>
</evidence>
<name>A0AAW5WV07_9LACO</name>
<dbReference type="Proteomes" id="UP001212401">
    <property type="component" value="Unassembled WGS sequence"/>
</dbReference>
<dbReference type="RefSeq" id="WP_269296252.1">
    <property type="nucleotide sequence ID" value="NZ_JAKHPH010000040.1"/>
</dbReference>
<accession>A0AAW5WV07</accession>
<evidence type="ECO:0000313" key="1">
    <source>
        <dbReference type="EMBL" id="MCZ3668378.1"/>
    </source>
</evidence>
<gene>
    <name evidence="1" type="ORF">L2724_08985</name>
</gene>
<sequence>MLNERYPKLNRTDKRLESNIFALDIFTDSKMKEDDLKILGVIKNKRTYKYIAEKYIDKEKTNLFNYKVLLPKSNGSGTLGEVVSTPLIGTPLIGTPLIGYTRTFIGIGDFKTKSEADATLKYIKSKFARVMLGVLKVTQDNNPGKWKFVPLQDFTASSDIDWTKSIPEIDQQLYKKYGLSEEEIDFIETHVKEMD</sequence>
<evidence type="ECO:0008006" key="3">
    <source>
        <dbReference type="Google" id="ProtNLM"/>
    </source>
</evidence>
<dbReference type="EMBL" id="JAKHPH010000040">
    <property type="protein sequence ID" value="MCZ3668378.1"/>
    <property type="molecule type" value="Genomic_DNA"/>
</dbReference>
<proteinExistence type="predicted"/>